<evidence type="ECO:0000313" key="7">
    <source>
        <dbReference type="EMBL" id="WOQ70113.1"/>
    </source>
</evidence>
<dbReference type="GO" id="GO:0009097">
    <property type="term" value="P:isoleucine biosynthetic process"/>
    <property type="evidence" value="ECO:0007669"/>
    <property type="project" value="TreeGrafter"/>
</dbReference>
<dbReference type="GO" id="GO:0000287">
    <property type="term" value="F:magnesium ion binding"/>
    <property type="evidence" value="ECO:0007669"/>
    <property type="project" value="InterPro"/>
</dbReference>
<gene>
    <name evidence="7" type="ORF">RYJ27_02505</name>
</gene>
<feature type="domain" description="Thiamine pyrophosphate enzyme central" evidence="4">
    <location>
        <begin position="190"/>
        <end position="317"/>
    </location>
</feature>
<dbReference type="Gene3D" id="3.40.50.1220">
    <property type="entry name" value="TPP-binding domain"/>
    <property type="match status" value="1"/>
</dbReference>
<organism evidence="7 8">
    <name type="scientific">Microbacterium limosum</name>
    <dbReference type="NCBI Taxonomy" id="3079935"/>
    <lineage>
        <taxon>Bacteria</taxon>
        <taxon>Bacillati</taxon>
        <taxon>Actinomycetota</taxon>
        <taxon>Actinomycetes</taxon>
        <taxon>Micrococcales</taxon>
        <taxon>Microbacteriaceae</taxon>
        <taxon>Microbacterium</taxon>
    </lineage>
</organism>
<name>A0AAU0MHR8_9MICO</name>
<keyword evidence="2 3" id="KW-0786">Thiamine pyrophosphate</keyword>
<protein>
    <submittedName>
        <fullName evidence="7">Thiamine pyrophosphate-binding protein</fullName>
    </submittedName>
</protein>
<dbReference type="PANTHER" id="PTHR18968:SF13">
    <property type="entry name" value="ACETOLACTATE SYNTHASE CATALYTIC SUBUNIT, MITOCHONDRIAL"/>
    <property type="match status" value="1"/>
</dbReference>
<accession>A0AAU0MHR8</accession>
<dbReference type="CDD" id="cd07035">
    <property type="entry name" value="TPP_PYR_POX_like"/>
    <property type="match status" value="1"/>
</dbReference>
<dbReference type="InterPro" id="IPR045229">
    <property type="entry name" value="TPP_enz"/>
</dbReference>
<dbReference type="Pfam" id="PF00205">
    <property type="entry name" value="TPP_enzyme_M"/>
    <property type="match status" value="1"/>
</dbReference>
<dbReference type="Gene3D" id="3.40.50.970">
    <property type="match status" value="2"/>
</dbReference>
<evidence type="ECO:0000256" key="1">
    <source>
        <dbReference type="ARBA" id="ARBA00007812"/>
    </source>
</evidence>
<dbReference type="InterPro" id="IPR011766">
    <property type="entry name" value="TPP_enzyme_TPP-bd"/>
</dbReference>
<sequence length="547" mass="56783">MMKVADAVGRMLAELGVSQVFGVVGSGNFRVTNALIASGASFVAARHEAGAASMADAYSRITGDVSALSLHQGCGLTNALTGITEAAKCHTPLLVLAADTAVGDVTSNFHIDQDAAARSVGATPMRIHSARTALADAARAFRVAQVERTTVVLSLPVDLQEREIAYPGPRPASNLRVPTPIVATADASELGEMLARADRPVIIGGRGARVAKRDLRELAAVTGALLIASGGGRGVFEGDEWALDVVGGFATDSAAELVRDADLIVAFGVALNNWTTRGGTLLEKATLVQVDDRVEAIGKHRLVDLGIVGDTGAVARAAVAALAASGTTNTGYRTPAVAERIRGARYWSDQAVEAVDEAGFVDPAALINALDAMLPSERVVVVDGGNVNAYPGAHLRVPDDEGYVLPLSFQSIGLGLASVIGAAVARPDRITVLGTGDGSLLMGAVELETAVRLQLGLIVVAFNDSAYGAEIHLFPDSSPAEQEIVRFPDTDIAAIARGYGCDAVTVRSLDDLSGISAWLESDRTRPLVIDAKITGRPSWLMAREHGH</sequence>
<dbReference type="EMBL" id="CP137080">
    <property type="protein sequence ID" value="WOQ70113.1"/>
    <property type="molecule type" value="Genomic_DNA"/>
</dbReference>
<evidence type="ECO:0000256" key="2">
    <source>
        <dbReference type="ARBA" id="ARBA00023052"/>
    </source>
</evidence>
<dbReference type="AlphaFoldDB" id="A0AAU0MHR8"/>
<reference evidence="7 8" key="1">
    <citation type="submission" date="2023-10" db="EMBL/GenBank/DDBJ databases">
        <title>Y20.</title>
        <authorList>
            <person name="Zhang G."/>
            <person name="Ding Y."/>
        </authorList>
    </citation>
    <scope>NUCLEOTIDE SEQUENCE [LARGE SCALE GENOMIC DNA]</scope>
    <source>
        <strain evidence="7 8">Y20</strain>
    </source>
</reference>
<dbReference type="Pfam" id="PF02776">
    <property type="entry name" value="TPP_enzyme_N"/>
    <property type="match status" value="1"/>
</dbReference>
<evidence type="ECO:0000259" key="6">
    <source>
        <dbReference type="Pfam" id="PF02776"/>
    </source>
</evidence>
<dbReference type="Proteomes" id="UP001329313">
    <property type="component" value="Chromosome"/>
</dbReference>
<dbReference type="GO" id="GO:0030976">
    <property type="term" value="F:thiamine pyrophosphate binding"/>
    <property type="evidence" value="ECO:0007669"/>
    <property type="project" value="InterPro"/>
</dbReference>
<dbReference type="InterPro" id="IPR029035">
    <property type="entry name" value="DHS-like_NAD/FAD-binding_dom"/>
</dbReference>
<keyword evidence="8" id="KW-1185">Reference proteome</keyword>
<dbReference type="Pfam" id="PF02775">
    <property type="entry name" value="TPP_enzyme_C"/>
    <property type="match status" value="1"/>
</dbReference>
<evidence type="ECO:0000259" key="4">
    <source>
        <dbReference type="Pfam" id="PF00205"/>
    </source>
</evidence>
<dbReference type="GO" id="GO:0050660">
    <property type="term" value="F:flavin adenine dinucleotide binding"/>
    <property type="evidence" value="ECO:0007669"/>
    <property type="project" value="TreeGrafter"/>
</dbReference>
<dbReference type="RefSeq" id="WP_330171203.1">
    <property type="nucleotide sequence ID" value="NZ_CP137080.1"/>
</dbReference>
<dbReference type="GO" id="GO:0009099">
    <property type="term" value="P:L-valine biosynthetic process"/>
    <property type="evidence" value="ECO:0007669"/>
    <property type="project" value="TreeGrafter"/>
</dbReference>
<dbReference type="KEGG" id="mliy:RYJ27_02505"/>
<dbReference type="InterPro" id="IPR012001">
    <property type="entry name" value="Thiamin_PyroP_enz_TPP-bd_dom"/>
</dbReference>
<dbReference type="SUPFAM" id="SSF52467">
    <property type="entry name" value="DHS-like NAD/FAD-binding domain"/>
    <property type="match status" value="1"/>
</dbReference>
<dbReference type="GO" id="GO:0003984">
    <property type="term" value="F:acetolactate synthase activity"/>
    <property type="evidence" value="ECO:0007669"/>
    <property type="project" value="TreeGrafter"/>
</dbReference>
<dbReference type="SUPFAM" id="SSF52518">
    <property type="entry name" value="Thiamin diphosphate-binding fold (THDP-binding)"/>
    <property type="match status" value="2"/>
</dbReference>
<proteinExistence type="inferred from homology"/>
<dbReference type="CDD" id="cd00568">
    <property type="entry name" value="TPP_enzymes"/>
    <property type="match status" value="1"/>
</dbReference>
<comment type="similarity">
    <text evidence="1 3">Belongs to the TPP enzyme family.</text>
</comment>
<feature type="domain" description="Thiamine pyrophosphate enzyme TPP-binding" evidence="5">
    <location>
        <begin position="383"/>
        <end position="530"/>
    </location>
</feature>
<evidence type="ECO:0000259" key="5">
    <source>
        <dbReference type="Pfam" id="PF02775"/>
    </source>
</evidence>
<dbReference type="InterPro" id="IPR029061">
    <property type="entry name" value="THDP-binding"/>
</dbReference>
<dbReference type="PANTHER" id="PTHR18968">
    <property type="entry name" value="THIAMINE PYROPHOSPHATE ENZYMES"/>
    <property type="match status" value="1"/>
</dbReference>
<feature type="domain" description="Thiamine pyrophosphate enzyme N-terminal TPP-binding" evidence="6">
    <location>
        <begin position="2"/>
        <end position="106"/>
    </location>
</feature>
<dbReference type="InterPro" id="IPR012000">
    <property type="entry name" value="Thiamin_PyroP_enz_cen_dom"/>
</dbReference>
<evidence type="ECO:0000313" key="8">
    <source>
        <dbReference type="Proteomes" id="UP001329313"/>
    </source>
</evidence>
<dbReference type="GO" id="GO:0005948">
    <property type="term" value="C:acetolactate synthase complex"/>
    <property type="evidence" value="ECO:0007669"/>
    <property type="project" value="TreeGrafter"/>
</dbReference>
<evidence type="ECO:0000256" key="3">
    <source>
        <dbReference type="RuleBase" id="RU362132"/>
    </source>
</evidence>